<accession>C8PLM4</accession>
<feature type="compositionally biased region" description="Basic and acidic residues" evidence="7">
    <location>
        <begin position="88"/>
        <end position="98"/>
    </location>
</feature>
<dbReference type="eggNOG" id="COG4290">
    <property type="taxonomic scope" value="Bacteria"/>
</dbReference>
<evidence type="ECO:0000256" key="7">
    <source>
        <dbReference type="SAM" id="MobiDB-lite"/>
    </source>
</evidence>
<feature type="chain" id="PRO_5002991172" description="Ribonuclease" evidence="8">
    <location>
        <begin position="28"/>
        <end position="243"/>
    </location>
</feature>
<feature type="signal peptide" evidence="8">
    <location>
        <begin position="1"/>
        <end position="27"/>
    </location>
</feature>
<dbReference type="PRINTS" id="PR00117">
    <property type="entry name" value="BARNASE"/>
</dbReference>
<dbReference type="Pfam" id="PF00545">
    <property type="entry name" value="Ribonuclease"/>
    <property type="match status" value="1"/>
</dbReference>
<feature type="region of interest" description="Disordered" evidence="7">
    <location>
        <begin position="26"/>
        <end position="135"/>
    </location>
</feature>
<evidence type="ECO:0000256" key="4">
    <source>
        <dbReference type="ARBA" id="ARBA00022525"/>
    </source>
</evidence>
<evidence type="ECO:0000256" key="2">
    <source>
        <dbReference type="ARBA" id="ARBA00009006"/>
    </source>
</evidence>
<protein>
    <recommendedName>
        <fullName evidence="3">Ribonuclease</fullName>
    </recommendedName>
</protein>
<keyword evidence="10" id="KW-1185">Reference proteome</keyword>
<dbReference type="AlphaFoldDB" id="C8PLM4"/>
<evidence type="ECO:0000313" key="10">
    <source>
        <dbReference type="Proteomes" id="UP000005709"/>
    </source>
</evidence>
<comment type="caution">
    <text evidence="9">The sequence shown here is derived from an EMBL/GenBank/DDBJ whole genome shotgun (WGS) entry which is preliminary data.</text>
</comment>
<keyword evidence="5" id="KW-0540">Nuclease</keyword>
<evidence type="ECO:0000256" key="6">
    <source>
        <dbReference type="ARBA" id="ARBA00022801"/>
    </source>
</evidence>
<evidence type="ECO:0000256" key="5">
    <source>
        <dbReference type="ARBA" id="ARBA00022722"/>
    </source>
</evidence>
<dbReference type="GO" id="GO:0005576">
    <property type="term" value="C:extracellular region"/>
    <property type="evidence" value="ECO:0007669"/>
    <property type="project" value="UniProtKB-SubCell"/>
</dbReference>
<keyword evidence="8" id="KW-0732">Signal</keyword>
<dbReference type="Gene3D" id="3.10.450.30">
    <property type="entry name" value="Microbial ribonucleases"/>
    <property type="match status" value="1"/>
</dbReference>
<dbReference type="SUPFAM" id="SSF53933">
    <property type="entry name" value="Microbial ribonucleases"/>
    <property type="match status" value="1"/>
</dbReference>
<dbReference type="InterPro" id="IPR016191">
    <property type="entry name" value="Ribonuclease/ribotoxin"/>
</dbReference>
<dbReference type="InterPro" id="IPR000026">
    <property type="entry name" value="N1-like"/>
</dbReference>
<comment type="subcellular location">
    <subcellularLocation>
        <location evidence="1">Secreted</location>
    </subcellularLocation>
</comment>
<reference evidence="9 10" key="1">
    <citation type="submission" date="2009-07" db="EMBL/GenBank/DDBJ databases">
        <authorList>
            <person name="Madupu R."/>
            <person name="Sebastian Y."/>
            <person name="Durkin A.S."/>
            <person name="Torralba M."/>
            <person name="Methe B."/>
            <person name="Sutton G.G."/>
            <person name="Strausberg R.L."/>
            <person name="Nelson K.E."/>
        </authorList>
    </citation>
    <scope>NUCLEOTIDE SEQUENCE [LARGE SCALE GENOMIC DNA]</scope>
    <source>
        <strain evidence="9 10">RM3268</strain>
    </source>
</reference>
<dbReference type="GO" id="GO:0016787">
    <property type="term" value="F:hydrolase activity"/>
    <property type="evidence" value="ECO:0007669"/>
    <property type="project" value="UniProtKB-KW"/>
</dbReference>
<dbReference type="Proteomes" id="UP000005709">
    <property type="component" value="Unassembled WGS sequence"/>
</dbReference>
<keyword evidence="6" id="KW-0378">Hydrolase</keyword>
<evidence type="ECO:0000313" key="9">
    <source>
        <dbReference type="EMBL" id="EEV16336.1"/>
    </source>
</evidence>
<evidence type="ECO:0000256" key="1">
    <source>
        <dbReference type="ARBA" id="ARBA00004613"/>
    </source>
</evidence>
<name>C8PLM4_9BACT</name>
<dbReference type="InterPro" id="IPR001887">
    <property type="entry name" value="Barnase"/>
</dbReference>
<feature type="compositionally biased region" description="Polar residues" evidence="7">
    <location>
        <begin position="120"/>
        <end position="133"/>
    </location>
</feature>
<dbReference type="STRING" id="824.CGRAC_1509"/>
<evidence type="ECO:0000256" key="3">
    <source>
        <dbReference type="ARBA" id="ARBA00022214"/>
    </source>
</evidence>
<gene>
    <name evidence="9" type="ORF">CAMGR0001_2034</name>
</gene>
<dbReference type="GO" id="GO:0003723">
    <property type="term" value="F:RNA binding"/>
    <property type="evidence" value="ECO:0007669"/>
    <property type="project" value="InterPro"/>
</dbReference>
<dbReference type="EMBL" id="ACYG01000032">
    <property type="protein sequence ID" value="EEV16336.1"/>
    <property type="molecule type" value="Genomic_DNA"/>
</dbReference>
<proteinExistence type="inferred from homology"/>
<sequence length="243" mass="26730">MAKKLIPLAIFAALLLALNFISNSRSPASKDERVFTSKTLDTASRKSGAQNSKSGTDRKISSSQNPASGADAKDERGAGSADGGVDLGDLKSHPRENEPTVTNPKNEADAHRRRSADYEASNSQNPAANSKNQLADEPCISRECVSAHIRRTGTLPQNFITKKQAGELGWQGGDLWRYARGKSIGGDRFGNFERRLPDKKGRIWRECDIEYRGGPRGAKRLIFSNDGLIFYTADHYESFERVQ</sequence>
<keyword evidence="4" id="KW-0964">Secreted</keyword>
<feature type="compositionally biased region" description="Polar residues" evidence="7">
    <location>
        <begin position="36"/>
        <end position="54"/>
    </location>
</feature>
<dbReference type="GO" id="GO:0004521">
    <property type="term" value="F:RNA endonuclease activity"/>
    <property type="evidence" value="ECO:0007669"/>
    <property type="project" value="InterPro"/>
</dbReference>
<comment type="similarity">
    <text evidence="2">Belongs to the ribonuclease N1/T1 family.</text>
</comment>
<organism evidence="9 10">
    <name type="scientific">Campylobacter gracilis RM3268</name>
    <dbReference type="NCBI Taxonomy" id="553220"/>
    <lineage>
        <taxon>Bacteria</taxon>
        <taxon>Pseudomonadati</taxon>
        <taxon>Campylobacterota</taxon>
        <taxon>Epsilonproteobacteria</taxon>
        <taxon>Campylobacterales</taxon>
        <taxon>Campylobacteraceae</taxon>
        <taxon>Campylobacter</taxon>
    </lineage>
</organism>
<evidence type="ECO:0000256" key="8">
    <source>
        <dbReference type="SAM" id="SignalP"/>
    </source>
</evidence>